<protein>
    <submittedName>
        <fullName evidence="4">Uncharacterized protein</fullName>
    </submittedName>
</protein>
<evidence type="ECO:0000256" key="2">
    <source>
        <dbReference type="SAM" id="MobiDB-lite"/>
    </source>
</evidence>
<dbReference type="STRING" id="1458985.BJP34_16585"/>
<feature type="compositionally biased region" description="Pro residues" evidence="2">
    <location>
        <begin position="96"/>
        <end position="108"/>
    </location>
</feature>
<accession>A0A1D8U3F3</accession>
<keyword evidence="3" id="KW-1133">Transmembrane helix</keyword>
<keyword evidence="3" id="KW-0472">Membrane</keyword>
<evidence type="ECO:0000256" key="3">
    <source>
        <dbReference type="SAM" id="Phobius"/>
    </source>
</evidence>
<dbReference type="EMBL" id="CP017599">
    <property type="protein sequence ID" value="AOX04353.1"/>
    <property type="molecule type" value="Genomic_DNA"/>
</dbReference>
<feature type="coiled-coil region" evidence="1">
    <location>
        <begin position="30"/>
        <end position="71"/>
    </location>
</feature>
<keyword evidence="3" id="KW-0812">Transmembrane</keyword>
<gene>
    <name evidence="4" type="ORF">BJP34_16585</name>
</gene>
<dbReference type="AlphaFoldDB" id="A0A1D8U3F3"/>
<dbReference type="OrthoDB" id="425114at2"/>
<sequence>MPKSSSDRYPSSTSANKSNTYCPSVPISVYRELAAELQATQAMLDSLHSQNQHLVKQHQQLRQEVKKVINSALHLQQVINSLEPVSPAEVHRPQQVKPPEPRQAPPIPSQRTGKTIPGGEFSPPQRKPQTPPSSYRETLVIEQQDNRSLRSSQPEAVSYVNGWVLVIAILGIVLSAFGAGFLVVKPILDSNR</sequence>
<feature type="region of interest" description="Disordered" evidence="2">
    <location>
        <begin position="1"/>
        <end position="22"/>
    </location>
</feature>
<dbReference type="RefSeq" id="WP_070396714.1">
    <property type="nucleotide sequence ID" value="NZ_CP017599.1"/>
</dbReference>
<name>A0A1D8U3F3_9CYAN</name>
<reference evidence="5" key="1">
    <citation type="submission" date="2016-10" db="EMBL/GenBank/DDBJ databases">
        <title>Comparative genomics uncovers the prolific and rare metabolic potential of the cyanobacterial genus Moorea.</title>
        <authorList>
            <person name="Leao T."/>
            <person name="Castelao G."/>
            <person name="Korobeynikov A."/>
            <person name="Monroe E.A."/>
            <person name="Podell S."/>
            <person name="Glukhov E."/>
            <person name="Allen E."/>
            <person name="Gerwick W.H."/>
            <person name="Gerwick L."/>
        </authorList>
    </citation>
    <scope>NUCLEOTIDE SEQUENCE [LARGE SCALE GENOMIC DNA]</scope>
    <source>
        <strain evidence="5">PAL-8-15-08-1</strain>
    </source>
</reference>
<organism evidence="4 5">
    <name type="scientific">Moorena producens PAL-8-15-08-1</name>
    <dbReference type="NCBI Taxonomy" id="1458985"/>
    <lineage>
        <taxon>Bacteria</taxon>
        <taxon>Bacillati</taxon>
        <taxon>Cyanobacteriota</taxon>
        <taxon>Cyanophyceae</taxon>
        <taxon>Coleofasciculales</taxon>
        <taxon>Coleofasciculaceae</taxon>
        <taxon>Moorena</taxon>
    </lineage>
</organism>
<evidence type="ECO:0000256" key="1">
    <source>
        <dbReference type="SAM" id="Coils"/>
    </source>
</evidence>
<evidence type="ECO:0000313" key="4">
    <source>
        <dbReference type="EMBL" id="AOX04353.1"/>
    </source>
</evidence>
<proteinExistence type="predicted"/>
<dbReference type="Proteomes" id="UP000177870">
    <property type="component" value="Chromosome"/>
</dbReference>
<dbReference type="KEGG" id="mpro:BJP34_16585"/>
<feature type="transmembrane region" description="Helical" evidence="3">
    <location>
        <begin position="162"/>
        <end position="184"/>
    </location>
</feature>
<feature type="region of interest" description="Disordered" evidence="2">
    <location>
        <begin position="85"/>
        <end position="135"/>
    </location>
</feature>
<keyword evidence="1" id="KW-0175">Coiled coil</keyword>
<feature type="compositionally biased region" description="Polar residues" evidence="2">
    <location>
        <begin position="7"/>
        <end position="22"/>
    </location>
</feature>
<evidence type="ECO:0000313" key="5">
    <source>
        <dbReference type="Proteomes" id="UP000177870"/>
    </source>
</evidence>